<name>A0A8T0DSU8_9TREM</name>
<evidence type="ECO:0000313" key="3">
    <source>
        <dbReference type="Proteomes" id="UP000699462"/>
    </source>
</evidence>
<gene>
    <name evidence="2" type="ORF">P879_00832</name>
</gene>
<sequence length="462" mass="52042">MGQRLSNTTRKANGFSQTHFVRHDIVEIVYDDVADCTCASSKLADGSTNKLTALSYKTAPIQIDCSIHTSPKFIHQQTTTRKDSSNDENSYSHLPCEDLVELPVFTPGSSINDICQSTQYPIFIKHPSKLYPSQTSAQTEKTTQTLPSNQNYEVYRPETCTGQQVFPDKPLTKVSAGDESARKPDSSLYSREMYAFQRTADLNISGSQSHKEFVQNDVKTSGTIRFTQHRNRKSRKQMIMASNHLPEDHSVMDMINIQEYNSEPSKLNTESSTQQKRYAPYRKQKWKHCDVKTSWLRSYVGQSTQSSLQNVTVSELKSFGKAKKQIVSLRENTQTNDGRKYSVSPSTGDVSQTAAELVPKDCRSDPRFNRGFHSTLMSAQSSSKCAMSVTANTHVDHLGNVARLTIFTLKSKSDDTANTTWPFPATFENRIPACSPEAQLLPECLQLVMHPHYGRTQKRFVF</sequence>
<evidence type="ECO:0000256" key="1">
    <source>
        <dbReference type="SAM" id="MobiDB-lite"/>
    </source>
</evidence>
<feature type="compositionally biased region" description="Polar residues" evidence="1">
    <location>
        <begin position="343"/>
        <end position="354"/>
    </location>
</feature>
<feature type="region of interest" description="Disordered" evidence="1">
    <location>
        <begin position="165"/>
        <end position="186"/>
    </location>
</feature>
<dbReference type="Proteomes" id="UP000699462">
    <property type="component" value="Unassembled WGS sequence"/>
</dbReference>
<reference evidence="2 3" key="1">
    <citation type="submission" date="2019-07" db="EMBL/GenBank/DDBJ databases">
        <title>Annotation for the trematode Paragonimus westermani.</title>
        <authorList>
            <person name="Choi Y.-J."/>
        </authorList>
    </citation>
    <scope>NUCLEOTIDE SEQUENCE [LARGE SCALE GENOMIC DNA]</scope>
    <source>
        <strain evidence="2">180907_Pwestermani</strain>
    </source>
</reference>
<comment type="caution">
    <text evidence="2">The sequence shown here is derived from an EMBL/GenBank/DDBJ whole genome shotgun (WGS) entry which is preliminary data.</text>
</comment>
<dbReference type="AlphaFoldDB" id="A0A8T0DSU8"/>
<evidence type="ECO:0000313" key="2">
    <source>
        <dbReference type="EMBL" id="KAF8570194.1"/>
    </source>
</evidence>
<accession>A0A8T0DSU8</accession>
<keyword evidence="3" id="KW-1185">Reference proteome</keyword>
<organism evidence="2 3">
    <name type="scientific">Paragonimus westermani</name>
    <dbReference type="NCBI Taxonomy" id="34504"/>
    <lineage>
        <taxon>Eukaryota</taxon>
        <taxon>Metazoa</taxon>
        <taxon>Spiralia</taxon>
        <taxon>Lophotrochozoa</taxon>
        <taxon>Platyhelminthes</taxon>
        <taxon>Trematoda</taxon>
        <taxon>Digenea</taxon>
        <taxon>Plagiorchiida</taxon>
        <taxon>Troglotremata</taxon>
        <taxon>Troglotrematidae</taxon>
        <taxon>Paragonimus</taxon>
    </lineage>
</organism>
<proteinExistence type="predicted"/>
<feature type="region of interest" description="Disordered" evidence="1">
    <location>
        <begin position="330"/>
        <end position="354"/>
    </location>
</feature>
<dbReference type="EMBL" id="JTDF01001310">
    <property type="protein sequence ID" value="KAF8570194.1"/>
    <property type="molecule type" value="Genomic_DNA"/>
</dbReference>
<dbReference type="OrthoDB" id="6253957at2759"/>
<protein>
    <submittedName>
        <fullName evidence="2">Uncharacterized protein</fullName>
    </submittedName>
</protein>